<organism evidence="1">
    <name type="scientific">Homalodisca liturata</name>
    <dbReference type="NCBI Taxonomy" id="320908"/>
    <lineage>
        <taxon>Eukaryota</taxon>
        <taxon>Metazoa</taxon>
        <taxon>Ecdysozoa</taxon>
        <taxon>Arthropoda</taxon>
        <taxon>Hexapoda</taxon>
        <taxon>Insecta</taxon>
        <taxon>Pterygota</taxon>
        <taxon>Neoptera</taxon>
        <taxon>Paraneoptera</taxon>
        <taxon>Hemiptera</taxon>
        <taxon>Auchenorrhyncha</taxon>
        <taxon>Membracoidea</taxon>
        <taxon>Cicadellidae</taxon>
        <taxon>Cicadellinae</taxon>
        <taxon>Proconiini</taxon>
        <taxon>Homalodisca</taxon>
    </lineage>
</organism>
<protein>
    <submittedName>
        <fullName evidence="1">Uncharacterized protein</fullName>
    </submittedName>
</protein>
<gene>
    <name evidence="3" type="ORF">g.52596</name>
    <name evidence="1" type="ORF">g.52599</name>
    <name evidence="2" type="ORF">g.52600</name>
    <name evidence="4" type="ORF">g.52601</name>
</gene>
<evidence type="ECO:0000313" key="1">
    <source>
        <dbReference type="EMBL" id="JAS79071.1"/>
    </source>
</evidence>
<accession>A0A1B6HWL3</accession>
<evidence type="ECO:0000313" key="2">
    <source>
        <dbReference type="EMBL" id="JAS80245.1"/>
    </source>
</evidence>
<name>A0A1B6HWL3_9HEMI</name>
<dbReference type="EMBL" id="GECU01027461">
    <property type="protein sequence ID" value="JAS80245.1"/>
    <property type="molecule type" value="Transcribed_RNA"/>
</dbReference>
<dbReference type="EMBL" id="GECU01005505">
    <property type="protein sequence ID" value="JAT02202.1"/>
    <property type="molecule type" value="Transcribed_RNA"/>
</dbReference>
<evidence type="ECO:0000313" key="3">
    <source>
        <dbReference type="EMBL" id="JAS91411.1"/>
    </source>
</evidence>
<dbReference type="EMBL" id="GECU01028635">
    <property type="protein sequence ID" value="JAS79071.1"/>
    <property type="molecule type" value="Transcribed_RNA"/>
</dbReference>
<evidence type="ECO:0000313" key="4">
    <source>
        <dbReference type="EMBL" id="JAT02202.1"/>
    </source>
</evidence>
<proteinExistence type="predicted"/>
<dbReference type="AlphaFoldDB" id="A0A1B6HWL3"/>
<sequence length="143" mass="16747">MTIVLSEKLQRTQNYCIRYVYDVRREQHITPYYIQSNILKLKDQRSIKILKLVHSILKFGIPRYFSEYFKSVSHVGVRSTRSGSYILRMPQHKTAVFDKSFHVMACRLWNALPQTVTSIDSSSRFVAKLKDMYLERLAGAVPV</sequence>
<dbReference type="EMBL" id="GECU01016295">
    <property type="protein sequence ID" value="JAS91411.1"/>
    <property type="molecule type" value="Transcribed_RNA"/>
</dbReference>
<reference evidence="1" key="1">
    <citation type="submission" date="2015-11" db="EMBL/GenBank/DDBJ databases">
        <title>De novo transcriptome assembly of four potential Pierce s Disease insect vectors from Arizona vineyards.</title>
        <authorList>
            <person name="Tassone E.E."/>
        </authorList>
    </citation>
    <scope>NUCLEOTIDE SEQUENCE</scope>
</reference>